<comment type="caution">
    <text evidence="1">The sequence shown here is derived from an EMBL/GenBank/DDBJ whole genome shotgun (WGS) entry which is preliminary data.</text>
</comment>
<dbReference type="RefSeq" id="WP_100120587.1">
    <property type="nucleotide sequence ID" value="NZ_MEIP01000025.1"/>
</dbReference>
<accession>A0A2N9XDS6</accession>
<dbReference type="EMBL" id="MEIP01000025">
    <property type="protein sequence ID" value="PIT45382.1"/>
    <property type="molecule type" value="Genomic_DNA"/>
</dbReference>
<evidence type="ECO:0000313" key="2">
    <source>
        <dbReference type="Proteomes" id="UP000229970"/>
    </source>
</evidence>
<protein>
    <submittedName>
        <fullName evidence="1">Uncharacterized protein</fullName>
    </submittedName>
</protein>
<dbReference type="Proteomes" id="UP000229970">
    <property type="component" value="Unassembled WGS sequence"/>
</dbReference>
<organism evidence="1 2">
    <name type="scientific">Snodgrassella alvi</name>
    <dbReference type="NCBI Taxonomy" id="1196083"/>
    <lineage>
        <taxon>Bacteria</taxon>
        <taxon>Pseudomonadati</taxon>
        <taxon>Pseudomonadota</taxon>
        <taxon>Betaproteobacteria</taxon>
        <taxon>Neisseriales</taxon>
        <taxon>Neisseriaceae</taxon>
        <taxon>Snodgrassella</taxon>
    </lineage>
</organism>
<reference evidence="1 2" key="1">
    <citation type="journal article" date="2017" name="MBio">
        <title>Type VI secretion-mediated competition in the bee gut microbiome.</title>
        <authorList>
            <person name="Steele M.I."/>
            <person name="Kwong W.K."/>
            <person name="Powell J.E."/>
            <person name="Whiteley M."/>
            <person name="Moran N.A."/>
        </authorList>
    </citation>
    <scope>NUCLEOTIDE SEQUENCE [LARGE SCALE GENOMIC DNA]</scope>
    <source>
        <strain evidence="1 2">Ruf1-X</strain>
    </source>
</reference>
<gene>
    <name evidence="1" type="ORF">BHC46_09730</name>
</gene>
<evidence type="ECO:0000313" key="1">
    <source>
        <dbReference type="EMBL" id="PIT45382.1"/>
    </source>
</evidence>
<name>A0A2N9XDS6_9NEIS</name>
<proteinExistence type="predicted"/>
<sequence length="74" mass="8927">MIKIDYDLLTSGEYVDYEMNQLLYYFQGQLFTGIAYEFKFGFVLVEAICINSWLVEYISFFADGTGRFKRYEWR</sequence>
<dbReference type="AlphaFoldDB" id="A0A2N9XDS6"/>